<dbReference type="Proteomes" id="UP001060018">
    <property type="component" value="Chromosome"/>
</dbReference>
<evidence type="ECO:0000256" key="4">
    <source>
        <dbReference type="ARBA" id="ARBA00023717"/>
    </source>
</evidence>
<evidence type="ECO:0000256" key="2">
    <source>
        <dbReference type="ARBA" id="ARBA00023239"/>
    </source>
</evidence>
<dbReference type="PROSITE" id="PS00166">
    <property type="entry name" value="ENOYL_COA_HYDRATASE"/>
    <property type="match status" value="1"/>
</dbReference>
<organism evidence="6 7">
    <name type="scientific">Glutamicibacter halophytocola</name>
    <dbReference type="NCBI Taxonomy" id="1933880"/>
    <lineage>
        <taxon>Bacteria</taxon>
        <taxon>Bacillati</taxon>
        <taxon>Actinomycetota</taxon>
        <taxon>Actinomycetes</taxon>
        <taxon>Micrococcales</taxon>
        <taxon>Micrococcaceae</taxon>
        <taxon>Glutamicibacter</taxon>
    </lineage>
</organism>
<evidence type="ECO:0000313" key="7">
    <source>
        <dbReference type="Proteomes" id="UP001060018"/>
    </source>
</evidence>
<sequence>MAREAKVLVGIEDSAATVLLDNPGQYNALTKDMCLQLVGAFATLAADPAVRAIVLRGADSSFCSGIAIDQMDRVLFDCDEQGALINHFDLVDRSILACGKTTIAVVEGNCYGGGWQLASACDIQLASDQVRLAITPAKIGLLFPRPGIERLVRTVGEHRAKYLLFSGARLPSDQIGSWNLFTRMVPQAELETQLAQLLAQLHANSPYSIERTKEAIALAVAGEGSDSWWDSVWEENAQNRDLAEGRAAFAAHRAPDFRPATRS</sequence>
<comment type="catalytic activity">
    <reaction evidence="4">
        <text>a 4-saturated-(3S)-3-hydroxyacyl-CoA = a (3E)-enoyl-CoA + H2O</text>
        <dbReference type="Rhea" id="RHEA:20724"/>
        <dbReference type="ChEBI" id="CHEBI:15377"/>
        <dbReference type="ChEBI" id="CHEBI:58521"/>
        <dbReference type="ChEBI" id="CHEBI:137480"/>
        <dbReference type="EC" id="4.2.1.17"/>
    </reaction>
</comment>
<dbReference type="CDD" id="cd06558">
    <property type="entry name" value="crotonase-like"/>
    <property type="match status" value="1"/>
</dbReference>
<dbReference type="AlphaFoldDB" id="A0AA94XQI7"/>
<keyword evidence="2" id="KW-0456">Lyase</keyword>
<dbReference type="InterPro" id="IPR014748">
    <property type="entry name" value="Enoyl-CoA_hydra_C"/>
</dbReference>
<name>A0AA94XQI7_9MICC</name>
<dbReference type="PANTHER" id="PTHR11941:SF54">
    <property type="entry name" value="ENOYL-COA HYDRATASE, MITOCHONDRIAL"/>
    <property type="match status" value="1"/>
</dbReference>
<protein>
    <submittedName>
        <fullName evidence="6">Enoyl-CoA hydratase/isomerase family protein</fullName>
    </submittedName>
</protein>
<dbReference type="PANTHER" id="PTHR11941">
    <property type="entry name" value="ENOYL-COA HYDRATASE-RELATED"/>
    <property type="match status" value="1"/>
</dbReference>
<comment type="similarity">
    <text evidence="1 5">Belongs to the enoyl-CoA hydratase/isomerase family.</text>
</comment>
<gene>
    <name evidence="6" type="ORF">NUH22_14885</name>
</gene>
<dbReference type="RefSeq" id="WP_257745527.1">
    <property type="nucleotide sequence ID" value="NZ_CP102487.1"/>
</dbReference>
<proteinExistence type="inferred from homology"/>
<dbReference type="EMBL" id="CP102487">
    <property type="protein sequence ID" value="UUX58566.1"/>
    <property type="molecule type" value="Genomic_DNA"/>
</dbReference>
<comment type="catalytic activity">
    <reaction evidence="3">
        <text>a (3S)-3-hydroxyacyl-CoA = a (2E)-enoyl-CoA + H2O</text>
        <dbReference type="Rhea" id="RHEA:16105"/>
        <dbReference type="ChEBI" id="CHEBI:15377"/>
        <dbReference type="ChEBI" id="CHEBI:57318"/>
        <dbReference type="ChEBI" id="CHEBI:58856"/>
        <dbReference type="EC" id="4.2.1.17"/>
    </reaction>
</comment>
<evidence type="ECO:0000256" key="5">
    <source>
        <dbReference type="RuleBase" id="RU003707"/>
    </source>
</evidence>
<dbReference type="Gene3D" id="3.90.226.10">
    <property type="entry name" value="2-enoyl-CoA Hydratase, Chain A, domain 1"/>
    <property type="match status" value="1"/>
</dbReference>
<dbReference type="InterPro" id="IPR029045">
    <property type="entry name" value="ClpP/crotonase-like_dom_sf"/>
</dbReference>
<dbReference type="SUPFAM" id="SSF52096">
    <property type="entry name" value="ClpP/crotonase"/>
    <property type="match status" value="1"/>
</dbReference>
<evidence type="ECO:0000256" key="3">
    <source>
        <dbReference type="ARBA" id="ARBA00023709"/>
    </source>
</evidence>
<evidence type="ECO:0000313" key="6">
    <source>
        <dbReference type="EMBL" id="UUX58566.1"/>
    </source>
</evidence>
<dbReference type="Pfam" id="PF00378">
    <property type="entry name" value="ECH_1"/>
    <property type="match status" value="1"/>
</dbReference>
<dbReference type="InterPro" id="IPR018376">
    <property type="entry name" value="Enoyl-CoA_hyd/isom_CS"/>
</dbReference>
<evidence type="ECO:0000256" key="1">
    <source>
        <dbReference type="ARBA" id="ARBA00005254"/>
    </source>
</evidence>
<accession>A0AA94XQI7</accession>
<dbReference type="GO" id="GO:0006635">
    <property type="term" value="P:fatty acid beta-oxidation"/>
    <property type="evidence" value="ECO:0007669"/>
    <property type="project" value="TreeGrafter"/>
</dbReference>
<reference evidence="6" key="1">
    <citation type="journal article" date="2022" name="Pest Manag. Sci.">
        <title>Glutamicibacter halophytocola-mediated host fitness of potato tuber moth on Solanaceae crops.</title>
        <authorList>
            <person name="Wang W."/>
            <person name="Xiao G."/>
            <person name="Du G."/>
            <person name="Chang L."/>
            <person name="Yang Y."/>
            <person name="Ye J."/>
            <person name="Chen B."/>
        </authorList>
    </citation>
    <scope>NUCLEOTIDE SEQUENCE</scope>
    <source>
        <strain evidence="6">S2</strain>
    </source>
</reference>
<dbReference type="GO" id="GO:0004300">
    <property type="term" value="F:enoyl-CoA hydratase activity"/>
    <property type="evidence" value="ECO:0007669"/>
    <property type="project" value="UniProtKB-EC"/>
</dbReference>
<dbReference type="InterPro" id="IPR001753">
    <property type="entry name" value="Enoyl-CoA_hydra/iso"/>
</dbReference>
<dbReference type="Gene3D" id="1.10.12.10">
    <property type="entry name" value="Lyase 2-enoyl-coa Hydratase, Chain A, domain 2"/>
    <property type="match status" value="1"/>
</dbReference>